<dbReference type="AlphaFoldDB" id="A0A7X6BGZ9"/>
<accession>A0A7X6BGZ9</accession>
<dbReference type="Proteomes" id="UP000558192">
    <property type="component" value="Unassembled WGS sequence"/>
</dbReference>
<organism evidence="1 2">
    <name type="scientific">Sphingomonas kaistensis</name>
    <dbReference type="NCBI Taxonomy" id="298708"/>
    <lineage>
        <taxon>Bacteria</taxon>
        <taxon>Pseudomonadati</taxon>
        <taxon>Pseudomonadota</taxon>
        <taxon>Alphaproteobacteria</taxon>
        <taxon>Sphingomonadales</taxon>
        <taxon>Sphingomonadaceae</taxon>
        <taxon>Sphingomonas</taxon>
    </lineage>
</organism>
<proteinExistence type="predicted"/>
<comment type="caution">
    <text evidence="1">The sequence shown here is derived from an EMBL/GenBank/DDBJ whole genome shotgun (WGS) entry which is preliminary data.</text>
</comment>
<sequence length="254" mass="28583">MAFLRKRKMVEEEATAIGIGAPDGTFDAPLCDDWRILDSDMAARMYRNDMQLFFNFGAGSAVRGIKGTMMRFQQRSTSPKKERRVNAGAAHLILQPIEQEIYNLMTLAVQGHFEKGFRRWLRNSLQSVETSEVTDDDIIKAQWSNPSAPRRDLGAIMANLRGVHLSDVVEGPLLLELALVANVVRHGDGPSARQAFERYPDLFDEAPGSEEDGLGNGDSELPERLRVTEERLALYAQAGFQFWHRVQFAYTGEH</sequence>
<evidence type="ECO:0000313" key="1">
    <source>
        <dbReference type="EMBL" id="NJC06428.1"/>
    </source>
</evidence>
<keyword evidence="2" id="KW-1185">Reference proteome</keyword>
<protein>
    <submittedName>
        <fullName evidence="1">Uncharacterized protein</fullName>
    </submittedName>
</protein>
<dbReference type="RefSeq" id="WP_168069635.1">
    <property type="nucleotide sequence ID" value="NZ_JAATJC010000001.1"/>
</dbReference>
<reference evidence="1 2" key="1">
    <citation type="submission" date="2020-03" db="EMBL/GenBank/DDBJ databases">
        <title>Genomic Encyclopedia of Type Strains, Phase IV (KMG-IV): sequencing the most valuable type-strain genomes for metagenomic binning, comparative biology and taxonomic classification.</title>
        <authorList>
            <person name="Goeker M."/>
        </authorList>
    </citation>
    <scope>NUCLEOTIDE SEQUENCE [LARGE SCALE GENOMIC DNA]</scope>
    <source>
        <strain evidence="1 2">DSM 16846</strain>
    </source>
</reference>
<name>A0A7X6BGZ9_9SPHN</name>
<gene>
    <name evidence="1" type="ORF">GGQ97_002221</name>
</gene>
<dbReference type="EMBL" id="JAATJC010000001">
    <property type="protein sequence ID" value="NJC06428.1"/>
    <property type="molecule type" value="Genomic_DNA"/>
</dbReference>
<evidence type="ECO:0000313" key="2">
    <source>
        <dbReference type="Proteomes" id="UP000558192"/>
    </source>
</evidence>